<dbReference type="RefSeq" id="WP_211939553.1">
    <property type="nucleotide sequence ID" value="NZ_CP073078.1"/>
</dbReference>
<keyword evidence="2" id="KW-0732">Signal</keyword>
<dbReference type="Gene3D" id="2.130.10.10">
    <property type="entry name" value="YVTN repeat-like/Quinoprotein amine dehydrogenase"/>
    <property type="match status" value="1"/>
</dbReference>
<feature type="compositionally biased region" description="Basic and acidic residues" evidence="1">
    <location>
        <begin position="68"/>
        <end position="78"/>
    </location>
</feature>
<dbReference type="SUPFAM" id="SSF50974">
    <property type="entry name" value="Nitrous oxide reductase, N-terminal domain"/>
    <property type="match status" value="1"/>
</dbReference>
<protein>
    <submittedName>
        <fullName evidence="3">Uncharacterized protein</fullName>
    </submittedName>
</protein>
<proteinExistence type="predicted"/>
<feature type="signal peptide" evidence="2">
    <location>
        <begin position="1"/>
        <end position="22"/>
    </location>
</feature>
<dbReference type="KEGG" id="caul:KCG34_06365"/>
<evidence type="ECO:0000313" key="3">
    <source>
        <dbReference type="EMBL" id="QUD89501.1"/>
    </source>
</evidence>
<evidence type="ECO:0000256" key="1">
    <source>
        <dbReference type="SAM" id="MobiDB-lite"/>
    </source>
</evidence>
<dbReference type="EMBL" id="CP073078">
    <property type="protein sequence ID" value="QUD89501.1"/>
    <property type="molecule type" value="Genomic_DNA"/>
</dbReference>
<organism evidence="3 4">
    <name type="scientific">Phenylobacterium montanum</name>
    <dbReference type="NCBI Taxonomy" id="2823693"/>
    <lineage>
        <taxon>Bacteria</taxon>
        <taxon>Pseudomonadati</taxon>
        <taxon>Pseudomonadota</taxon>
        <taxon>Alphaproteobacteria</taxon>
        <taxon>Caulobacterales</taxon>
        <taxon>Caulobacteraceae</taxon>
        <taxon>Phenylobacterium</taxon>
    </lineage>
</organism>
<dbReference type="Proteomes" id="UP000676409">
    <property type="component" value="Chromosome"/>
</dbReference>
<accession>A0A975G3U0</accession>
<feature type="region of interest" description="Disordered" evidence="1">
    <location>
        <begin position="58"/>
        <end position="78"/>
    </location>
</feature>
<feature type="chain" id="PRO_5037087089" evidence="2">
    <location>
        <begin position="23"/>
        <end position="78"/>
    </location>
</feature>
<gene>
    <name evidence="3" type="ORF">KCG34_06365</name>
</gene>
<evidence type="ECO:0000256" key="2">
    <source>
        <dbReference type="SAM" id="SignalP"/>
    </source>
</evidence>
<keyword evidence="4" id="KW-1185">Reference proteome</keyword>
<dbReference type="InterPro" id="IPR015943">
    <property type="entry name" value="WD40/YVTN_repeat-like_dom_sf"/>
</dbReference>
<name>A0A975G3U0_9CAUL</name>
<evidence type="ECO:0000313" key="4">
    <source>
        <dbReference type="Proteomes" id="UP000676409"/>
    </source>
</evidence>
<dbReference type="AlphaFoldDB" id="A0A975G3U0"/>
<dbReference type="InterPro" id="IPR011045">
    <property type="entry name" value="N2O_reductase_N"/>
</dbReference>
<sequence length="78" mass="8176">MRSKAAVAMAAIIVGLGFEARAQSLPLVNQGNATVSVVDPKTLTVTAQIEERLAGKIHAHEAAVSPDGKTERWPKSSP</sequence>
<reference evidence="3" key="1">
    <citation type="submission" date="2021-04" db="EMBL/GenBank/DDBJ databases">
        <title>The complete genome sequence of Caulobacter sp. S6.</title>
        <authorList>
            <person name="Tang Y."/>
            <person name="Ouyang W."/>
            <person name="Liu Q."/>
            <person name="Huang B."/>
            <person name="Guo Z."/>
            <person name="Lei P."/>
        </authorList>
    </citation>
    <scope>NUCLEOTIDE SEQUENCE</scope>
    <source>
        <strain evidence="3">S6</strain>
    </source>
</reference>